<keyword evidence="10" id="KW-1185">Reference proteome</keyword>
<dbReference type="Gene3D" id="3.90.1680.10">
    <property type="entry name" value="SOS response associated peptidase-like"/>
    <property type="match status" value="1"/>
</dbReference>
<name>A0A9C7UUF8_9RHOD</name>
<evidence type="ECO:0000256" key="6">
    <source>
        <dbReference type="ARBA" id="ARBA00023125"/>
    </source>
</evidence>
<evidence type="ECO:0000256" key="3">
    <source>
        <dbReference type="ARBA" id="ARBA00022763"/>
    </source>
</evidence>
<dbReference type="Proteomes" id="UP001061958">
    <property type="component" value="Unassembled WGS sequence"/>
</dbReference>
<feature type="region of interest" description="Disordered" evidence="8">
    <location>
        <begin position="255"/>
        <end position="290"/>
    </location>
</feature>
<keyword evidence="4" id="KW-0378">Hydrolase</keyword>
<evidence type="ECO:0000256" key="8">
    <source>
        <dbReference type="SAM" id="MobiDB-lite"/>
    </source>
</evidence>
<dbReference type="GO" id="GO:0016829">
    <property type="term" value="F:lyase activity"/>
    <property type="evidence" value="ECO:0007669"/>
    <property type="project" value="UniProtKB-KW"/>
</dbReference>
<feature type="compositionally biased region" description="Low complexity" evidence="8">
    <location>
        <begin position="264"/>
        <end position="278"/>
    </location>
</feature>
<evidence type="ECO:0000313" key="9">
    <source>
        <dbReference type="EMBL" id="GJQ15490.1"/>
    </source>
</evidence>
<sequence>MCGRFVFAFSKDELENISGTKRWLNAEKYHTSYNVAPSAYVPIVRTFTPEQQVKEQVEELKVKEEPQEQDEKVANKPFDAKRVLHVMKWGLQPFWSRSVSNTAKTCVNARSETLLEKNMFRVPLKAGGRGVLIVNGFYEWKKDAEEKRKNPYFISVENGPLYMAVVYDLSKEKSSKEGQFTIITVDASPCVAWLHDRMPALLEPNQLDVWLDTKKFSLEEALTLLRPLEGNLKVQQASRRVNSVRNDGAELISYKRTREETDRSTSQSSIENFFSSSSRNKCTKGNDMKE</sequence>
<dbReference type="PANTHER" id="PTHR13604">
    <property type="entry name" value="DC12-RELATED"/>
    <property type="match status" value="1"/>
</dbReference>
<keyword evidence="5" id="KW-0190">Covalent protein-DNA linkage</keyword>
<dbReference type="SUPFAM" id="SSF143081">
    <property type="entry name" value="BB1717-like"/>
    <property type="match status" value="1"/>
</dbReference>
<keyword evidence="6" id="KW-0238">DNA-binding</keyword>
<evidence type="ECO:0000256" key="1">
    <source>
        <dbReference type="ARBA" id="ARBA00008136"/>
    </source>
</evidence>
<evidence type="ECO:0000313" key="10">
    <source>
        <dbReference type="Proteomes" id="UP001061958"/>
    </source>
</evidence>
<dbReference type="PANTHER" id="PTHR13604:SF0">
    <property type="entry name" value="ABASIC SITE PROCESSING PROTEIN HMCES"/>
    <property type="match status" value="1"/>
</dbReference>
<protein>
    <recommendedName>
        <fullName evidence="11">Embryonic stem cell-specific 5-hydroxymethylcytosine-binding protein</fullName>
    </recommendedName>
</protein>
<dbReference type="GO" id="GO:0003697">
    <property type="term" value="F:single-stranded DNA binding"/>
    <property type="evidence" value="ECO:0007669"/>
    <property type="project" value="InterPro"/>
</dbReference>
<keyword evidence="3" id="KW-0227">DNA damage</keyword>
<evidence type="ECO:0000256" key="7">
    <source>
        <dbReference type="ARBA" id="ARBA00023239"/>
    </source>
</evidence>
<evidence type="ECO:0000256" key="2">
    <source>
        <dbReference type="ARBA" id="ARBA00022670"/>
    </source>
</evidence>
<dbReference type="InterPro" id="IPR003738">
    <property type="entry name" value="SRAP"/>
</dbReference>
<evidence type="ECO:0000256" key="5">
    <source>
        <dbReference type="ARBA" id="ARBA00023124"/>
    </source>
</evidence>
<comment type="similarity">
    <text evidence="1">Belongs to the SOS response-associated peptidase family.</text>
</comment>
<gene>
    <name evidence="9" type="ORF">GpartN1_g7281.t1</name>
</gene>
<keyword evidence="2" id="KW-0645">Protease</keyword>
<dbReference type="GO" id="GO:0008233">
    <property type="term" value="F:peptidase activity"/>
    <property type="evidence" value="ECO:0007669"/>
    <property type="project" value="UniProtKB-KW"/>
</dbReference>
<dbReference type="GO" id="GO:0106300">
    <property type="term" value="P:protein-DNA covalent cross-linking repair"/>
    <property type="evidence" value="ECO:0007669"/>
    <property type="project" value="InterPro"/>
</dbReference>
<evidence type="ECO:0000256" key="4">
    <source>
        <dbReference type="ARBA" id="ARBA00022801"/>
    </source>
</evidence>
<dbReference type="EMBL" id="BQMJ01000070">
    <property type="protein sequence ID" value="GJQ15490.1"/>
    <property type="molecule type" value="Genomic_DNA"/>
</dbReference>
<dbReference type="Pfam" id="PF02586">
    <property type="entry name" value="SRAP"/>
    <property type="match status" value="1"/>
</dbReference>
<dbReference type="GO" id="GO:0006508">
    <property type="term" value="P:proteolysis"/>
    <property type="evidence" value="ECO:0007669"/>
    <property type="project" value="UniProtKB-KW"/>
</dbReference>
<organism evidence="9 10">
    <name type="scientific">Galdieria partita</name>
    <dbReference type="NCBI Taxonomy" id="83374"/>
    <lineage>
        <taxon>Eukaryota</taxon>
        <taxon>Rhodophyta</taxon>
        <taxon>Bangiophyceae</taxon>
        <taxon>Galdieriales</taxon>
        <taxon>Galdieriaceae</taxon>
        <taxon>Galdieria</taxon>
    </lineage>
</organism>
<comment type="caution">
    <text evidence="9">The sequence shown here is derived from an EMBL/GenBank/DDBJ whole genome shotgun (WGS) entry which is preliminary data.</text>
</comment>
<dbReference type="OrthoDB" id="2111841at2759"/>
<proteinExistence type="inferred from homology"/>
<evidence type="ECO:0008006" key="11">
    <source>
        <dbReference type="Google" id="ProtNLM"/>
    </source>
</evidence>
<dbReference type="InterPro" id="IPR036590">
    <property type="entry name" value="SRAP-like"/>
</dbReference>
<accession>A0A9C7UUF8</accession>
<dbReference type="AlphaFoldDB" id="A0A9C7UUF8"/>
<reference evidence="9" key="2">
    <citation type="submission" date="2022-01" db="EMBL/GenBank/DDBJ databases">
        <authorList>
            <person name="Hirooka S."/>
            <person name="Miyagishima S.Y."/>
        </authorList>
    </citation>
    <scope>NUCLEOTIDE SEQUENCE</scope>
    <source>
        <strain evidence="9">NBRC 102759</strain>
    </source>
</reference>
<reference evidence="9" key="1">
    <citation type="journal article" date="2022" name="Proc. Natl. Acad. Sci. U.S.A.">
        <title>Life cycle and functional genomics of the unicellular red alga Galdieria for elucidating algal and plant evolution and industrial use.</title>
        <authorList>
            <person name="Hirooka S."/>
            <person name="Itabashi T."/>
            <person name="Ichinose T.M."/>
            <person name="Onuma R."/>
            <person name="Fujiwara T."/>
            <person name="Yamashita S."/>
            <person name="Jong L.W."/>
            <person name="Tomita R."/>
            <person name="Iwane A.H."/>
            <person name="Miyagishima S.Y."/>
        </authorList>
    </citation>
    <scope>NUCLEOTIDE SEQUENCE</scope>
    <source>
        <strain evidence="9">NBRC 102759</strain>
    </source>
</reference>
<keyword evidence="7" id="KW-0456">Lyase</keyword>